<evidence type="ECO:0000313" key="9">
    <source>
        <dbReference type="EMBL" id="TFJ97492.1"/>
    </source>
</evidence>
<dbReference type="InterPro" id="IPR004031">
    <property type="entry name" value="PMP22/EMP/MP20/Claudin"/>
</dbReference>
<keyword evidence="6 8" id="KW-1133">Transmembrane helix</keyword>
<name>A0A4D9DRP0_9SAUR</name>
<dbReference type="GO" id="GO:0005886">
    <property type="term" value="C:plasma membrane"/>
    <property type="evidence" value="ECO:0007669"/>
    <property type="project" value="UniProtKB-SubCell"/>
</dbReference>
<evidence type="ECO:0000313" key="10">
    <source>
        <dbReference type="Proteomes" id="UP000297703"/>
    </source>
</evidence>
<feature type="transmembrane region" description="Helical" evidence="8">
    <location>
        <begin position="117"/>
        <end position="142"/>
    </location>
</feature>
<dbReference type="GO" id="GO:0005923">
    <property type="term" value="C:bicellular tight junction"/>
    <property type="evidence" value="ECO:0007669"/>
    <property type="project" value="UniProtKB-SubCell"/>
</dbReference>
<dbReference type="GO" id="GO:0016740">
    <property type="term" value="F:transferase activity"/>
    <property type="evidence" value="ECO:0007669"/>
    <property type="project" value="UniProtKB-KW"/>
</dbReference>
<dbReference type="AlphaFoldDB" id="A0A4D9DRP0"/>
<evidence type="ECO:0000256" key="6">
    <source>
        <dbReference type="ARBA" id="ARBA00022989"/>
    </source>
</evidence>
<feature type="transmembrane region" description="Helical" evidence="8">
    <location>
        <begin position="12"/>
        <end position="33"/>
    </location>
</feature>
<keyword evidence="9" id="KW-0808">Transferase</keyword>
<accession>A0A4D9DRP0</accession>
<gene>
    <name evidence="9" type="ORF">DR999_PMT20658</name>
</gene>
<keyword evidence="10" id="KW-1185">Reference proteome</keyword>
<dbReference type="InterPro" id="IPR017974">
    <property type="entry name" value="Claudin_CS"/>
</dbReference>
<dbReference type="InterPro" id="IPR006187">
    <property type="entry name" value="Claudin"/>
</dbReference>
<comment type="function">
    <text evidence="8">Claudins function as major constituents of the tight junction complexes that regulate the permeability of epithelia.</text>
</comment>
<dbReference type="Pfam" id="PF00822">
    <property type="entry name" value="PMP22_Claudin"/>
    <property type="match status" value="1"/>
</dbReference>
<reference evidence="9 10" key="1">
    <citation type="submission" date="2019-04" db="EMBL/GenBank/DDBJ databases">
        <title>Draft genome of the big-headed turtle Platysternon megacephalum.</title>
        <authorList>
            <person name="Gong S."/>
        </authorList>
    </citation>
    <scope>NUCLEOTIDE SEQUENCE [LARGE SCALE GENOMIC DNA]</scope>
    <source>
        <strain evidence="9">DO16091913</strain>
        <tissue evidence="9">Muscle</tissue>
    </source>
</reference>
<evidence type="ECO:0000256" key="1">
    <source>
        <dbReference type="ARBA" id="ARBA00008295"/>
    </source>
</evidence>
<keyword evidence="4 8" id="KW-0812">Transmembrane</keyword>
<evidence type="ECO:0000256" key="2">
    <source>
        <dbReference type="ARBA" id="ARBA00022427"/>
    </source>
</evidence>
<dbReference type="PANTHER" id="PTHR12002">
    <property type="entry name" value="CLAUDIN"/>
    <property type="match status" value="1"/>
</dbReference>
<protein>
    <recommendedName>
        <fullName evidence="8">Claudin</fullName>
    </recommendedName>
</protein>
<comment type="caution">
    <text evidence="9">The sequence shown here is derived from an EMBL/GenBank/DDBJ whole genome shotgun (WGS) entry which is preliminary data.</text>
</comment>
<evidence type="ECO:0000256" key="8">
    <source>
        <dbReference type="RuleBase" id="RU060637"/>
    </source>
</evidence>
<dbReference type="Proteomes" id="UP000297703">
    <property type="component" value="Unassembled WGS sequence"/>
</dbReference>
<dbReference type="PROSITE" id="PS01346">
    <property type="entry name" value="CLAUDIN"/>
    <property type="match status" value="1"/>
</dbReference>
<organism evidence="9 10">
    <name type="scientific">Platysternon megacephalum</name>
    <name type="common">big-headed turtle</name>
    <dbReference type="NCBI Taxonomy" id="55544"/>
    <lineage>
        <taxon>Eukaryota</taxon>
        <taxon>Metazoa</taxon>
        <taxon>Chordata</taxon>
        <taxon>Craniata</taxon>
        <taxon>Vertebrata</taxon>
        <taxon>Euteleostomi</taxon>
        <taxon>Archelosauria</taxon>
        <taxon>Testudinata</taxon>
        <taxon>Testudines</taxon>
        <taxon>Cryptodira</taxon>
        <taxon>Durocryptodira</taxon>
        <taxon>Testudinoidea</taxon>
        <taxon>Platysternidae</taxon>
        <taxon>Platysternon</taxon>
    </lineage>
</organism>
<evidence type="ECO:0000256" key="3">
    <source>
        <dbReference type="ARBA" id="ARBA00022475"/>
    </source>
</evidence>
<sequence length="230" mass="25629">MAWSCNTKVHLGGIFLSFFGWVSSCVATFVPLWKNLNLELNEMEIWTMGLWQVCVMQEEGIMECKSYESFLALPLDLRVSRILMFLSNGSGLLGFLISSCGLGCCKAWEEKTTLKKQLTLCGGVIFGISGIMTLIPVSWLAYNTVNEFWDETVPEIAPRWEFGEAMFLGWFAGFFLVVGGLLIICSACLKGTEMPTTPLAACREPTQVQGPLAMRHWSQHSHPKNADLVI</sequence>
<feature type="transmembrane region" description="Helical" evidence="8">
    <location>
        <begin position="82"/>
        <end position="105"/>
    </location>
</feature>
<keyword evidence="2 8" id="KW-0796">Tight junction</keyword>
<reference evidence="9 10" key="2">
    <citation type="submission" date="2019-04" db="EMBL/GenBank/DDBJ databases">
        <title>The genome sequence of big-headed turtle.</title>
        <authorList>
            <person name="Gong S."/>
        </authorList>
    </citation>
    <scope>NUCLEOTIDE SEQUENCE [LARGE SCALE GENOMIC DNA]</scope>
    <source>
        <strain evidence="9">DO16091913</strain>
        <tissue evidence="9">Muscle</tissue>
    </source>
</reference>
<feature type="transmembrane region" description="Helical" evidence="8">
    <location>
        <begin position="167"/>
        <end position="189"/>
    </location>
</feature>
<keyword evidence="3 8" id="KW-1003">Cell membrane</keyword>
<comment type="subcellular location">
    <subcellularLocation>
        <location evidence="8">Cell junction</location>
        <location evidence="8">Tight junction</location>
    </subcellularLocation>
    <subcellularLocation>
        <location evidence="8">Cell membrane</location>
        <topology evidence="8">Multi-pass membrane protein</topology>
    </subcellularLocation>
</comment>
<evidence type="ECO:0000256" key="5">
    <source>
        <dbReference type="ARBA" id="ARBA00022949"/>
    </source>
</evidence>
<proteinExistence type="inferred from homology"/>
<evidence type="ECO:0000256" key="7">
    <source>
        <dbReference type="ARBA" id="ARBA00023136"/>
    </source>
</evidence>
<dbReference type="GO" id="GO:0005198">
    <property type="term" value="F:structural molecule activity"/>
    <property type="evidence" value="ECO:0007669"/>
    <property type="project" value="InterPro"/>
</dbReference>
<dbReference type="STRING" id="55544.A0A4D9DRP0"/>
<dbReference type="Gene3D" id="1.20.140.150">
    <property type="match status" value="1"/>
</dbReference>
<keyword evidence="5 8" id="KW-0965">Cell junction</keyword>
<keyword evidence="7 8" id="KW-0472">Membrane</keyword>
<dbReference type="OrthoDB" id="8612291at2759"/>
<dbReference type="EMBL" id="QXTE01000487">
    <property type="protein sequence ID" value="TFJ97492.1"/>
    <property type="molecule type" value="Genomic_DNA"/>
</dbReference>
<dbReference type="PRINTS" id="PR01077">
    <property type="entry name" value="CLAUDIN"/>
</dbReference>
<evidence type="ECO:0000256" key="4">
    <source>
        <dbReference type="ARBA" id="ARBA00022692"/>
    </source>
</evidence>
<comment type="similarity">
    <text evidence="1 8">Belongs to the claudin family.</text>
</comment>